<evidence type="ECO:0000256" key="8">
    <source>
        <dbReference type="RuleBase" id="RU363073"/>
    </source>
</evidence>
<comment type="similarity">
    <text evidence="2 8">Belongs to the ATG22 family.</text>
</comment>
<sequence length="495" mass="54758">MIKTRNTDIFAWALIALAAEPYVVSVLGTFSPILLEQLARNNGVLDSDHLTPCVTPPGEQPIPQPPHNFLQQNTEACVLPIFGGRLYIDTSSYALYTFSVAVLAQTVSVLTISGIADNSNYKKQLLVTFGVIGSLATMLFFLLNSENYYIASLLAIIANCSFGCVNVLMNSYLSILIKHFPNPIILEDEENAPKDSMELSKIGSRISGIGASTGYSAALLTQIASLTALSYLKDISTDVVWCIKTVIAAVGIWWFVWQFPIGLFLQNLDEPNKENSITLKNMIMKGYRDLIHALIKIKDLQDIFYYLLGWFVLSDSVTTINSTAILFAKTELHMSMVSLARIGVLVMISAITGSILIPHLIISKYKFNLQQVMVGLVLWCLVVPIYGIFALKKPSEMYLIAIWYGIGMGGLNTVSRSIYSIIIPSGKESVFFSIFSLTDKTSSIVGPFAVGLIINTLHEIRYAFWLLGALLLLSLPIISRFFNLERARQESNVFI</sequence>
<keyword evidence="3 8" id="KW-0813">Transport</keyword>
<dbReference type="GO" id="GO:0032974">
    <property type="term" value="P:amino acid transmembrane export from vacuole"/>
    <property type="evidence" value="ECO:0007669"/>
    <property type="project" value="TreeGrafter"/>
</dbReference>
<feature type="transmembrane region" description="Helical" evidence="8">
    <location>
        <begin position="372"/>
        <end position="391"/>
    </location>
</feature>
<feature type="transmembrane region" description="Helical" evidence="8">
    <location>
        <begin position="12"/>
        <end position="35"/>
    </location>
</feature>
<accession>A0A4T0X6K9</accession>
<evidence type="ECO:0000256" key="5">
    <source>
        <dbReference type="ARBA" id="ARBA00022989"/>
    </source>
</evidence>
<gene>
    <name evidence="9" type="ORF">CANINC_000249</name>
</gene>
<feature type="transmembrane region" description="Helical" evidence="8">
    <location>
        <begin position="460"/>
        <end position="482"/>
    </location>
</feature>
<keyword evidence="4 8" id="KW-0812">Transmembrane</keyword>
<evidence type="ECO:0000256" key="4">
    <source>
        <dbReference type="ARBA" id="ARBA00022692"/>
    </source>
</evidence>
<organism evidence="9 10">
    <name type="scientific">Pichia inconspicua</name>
    <dbReference type="NCBI Taxonomy" id="52247"/>
    <lineage>
        <taxon>Eukaryota</taxon>
        <taxon>Fungi</taxon>
        <taxon>Dikarya</taxon>
        <taxon>Ascomycota</taxon>
        <taxon>Saccharomycotina</taxon>
        <taxon>Pichiomycetes</taxon>
        <taxon>Pichiales</taxon>
        <taxon>Pichiaceae</taxon>
        <taxon>Pichia</taxon>
    </lineage>
</organism>
<dbReference type="EMBL" id="SELW01000041">
    <property type="protein sequence ID" value="TID31141.1"/>
    <property type="molecule type" value="Genomic_DNA"/>
</dbReference>
<dbReference type="STRING" id="52247.A0A4T0X6K9"/>
<feature type="transmembrane region" description="Helical" evidence="8">
    <location>
        <begin position="149"/>
        <end position="169"/>
    </location>
</feature>
<keyword evidence="10" id="KW-1185">Reference proteome</keyword>
<dbReference type="InterPro" id="IPR050495">
    <property type="entry name" value="ATG22/LtaA_families"/>
</dbReference>
<keyword evidence="5 8" id="KW-1133">Transmembrane helix</keyword>
<keyword evidence="8" id="KW-0926">Vacuole</keyword>
<keyword evidence="8" id="KW-0029">Amino-acid transport</keyword>
<comment type="function">
    <text evidence="8">Vacuolar effluxer which mediate the efflux of amino acids resulting from autophagic degradation. The release of autophagic amino acids allows the maintenance of protein synthesis and viability during nitrogen starvation.</text>
</comment>
<feature type="transmembrane region" description="Helical" evidence="8">
    <location>
        <begin position="397"/>
        <end position="419"/>
    </location>
</feature>
<dbReference type="Gene3D" id="1.20.1250.20">
    <property type="entry name" value="MFS general substrate transporter like domains"/>
    <property type="match status" value="1"/>
</dbReference>
<dbReference type="InterPro" id="IPR024671">
    <property type="entry name" value="Atg22-like"/>
</dbReference>
<feature type="transmembrane region" description="Helical" evidence="8">
    <location>
        <begin position="339"/>
        <end position="360"/>
    </location>
</feature>
<dbReference type="OrthoDB" id="42657at2759"/>
<evidence type="ECO:0000313" key="10">
    <source>
        <dbReference type="Proteomes" id="UP000307173"/>
    </source>
</evidence>
<feature type="transmembrane region" description="Helical" evidence="8">
    <location>
        <begin position="93"/>
        <end position="113"/>
    </location>
</feature>
<dbReference type="PANTHER" id="PTHR23519:SF1">
    <property type="entry name" value="AUTOPHAGY-RELATED PROTEIN 22"/>
    <property type="match status" value="1"/>
</dbReference>
<feature type="transmembrane region" description="Helical" evidence="8">
    <location>
        <begin position="303"/>
        <end position="327"/>
    </location>
</feature>
<proteinExistence type="inferred from homology"/>
<evidence type="ECO:0000313" key="9">
    <source>
        <dbReference type="EMBL" id="TID31141.1"/>
    </source>
</evidence>
<dbReference type="SUPFAM" id="SSF103473">
    <property type="entry name" value="MFS general substrate transporter"/>
    <property type="match status" value="1"/>
</dbReference>
<evidence type="ECO:0000256" key="7">
    <source>
        <dbReference type="ARBA" id="ARBA00023136"/>
    </source>
</evidence>
<protein>
    <recommendedName>
        <fullName evidence="8">Autophagy-related protein</fullName>
    </recommendedName>
</protein>
<feature type="transmembrane region" description="Helical" evidence="8">
    <location>
        <begin position="125"/>
        <end position="143"/>
    </location>
</feature>
<keyword evidence="7 8" id="KW-0472">Membrane</keyword>
<evidence type="ECO:0000256" key="3">
    <source>
        <dbReference type="ARBA" id="ARBA00022448"/>
    </source>
</evidence>
<dbReference type="PANTHER" id="PTHR23519">
    <property type="entry name" value="AUTOPHAGY-RELATED PROTEIN 22"/>
    <property type="match status" value="1"/>
</dbReference>
<evidence type="ECO:0000256" key="2">
    <source>
        <dbReference type="ARBA" id="ARBA00006978"/>
    </source>
</evidence>
<dbReference type="GO" id="GO:0006914">
    <property type="term" value="P:autophagy"/>
    <property type="evidence" value="ECO:0007669"/>
    <property type="project" value="UniProtKB-KW"/>
</dbReference>
<keyword evidence="6 8" id="KW-0072">Autophagy</keyword>
<dbReference type="Proteomes" id="UP000307173">
    <property type="component" value="Unassembled WGS sequence"/>
</dbReference>
<reference evidence="9 10" key="1">
    <citation type="journal article" date="2019" name="Front. Genet.">
        <title>Whole-Genome Sequencing of the Opportunistic Yeast Pathogen Candida inconspicua Uncovers Its Hybrid Origin.</title>
        <authorList>
            <person name="Mixao V."/>
            <person name="Hansen A.P."/>
            <person name="Saus E."/>
            <person name="Boekhout T."/>
            <person name="Lass-Florl C."/>
            <person name="Gabaldon T."/>
        </authorList>
    </citation>
    <scope>NUCLEOTIDE SEQUENCE [LARGE SCALE GENOMIC DNA]</scope>
    <source>
        <strain evidence="9 10">CBS 180</strain>
    </source>
</reference>
<comment type="caution">
    <text evidence="9">The sequence shown here is derived from an EMBL/GenBank/DDBJ whole genome shotgun (WGS) entry which is preliminary data.</text>
</comment>
<dbReference type="GO" id="GO:0005774">
    <property type="term" value="C:vacuolar membrane"/>
    <property type="evidence" value="ECO:0007669"/>
    <property type="project" value="UniProtKB-SubCell"/>
</dbReference>
<dbReference type="Pfam" id="PF11700">
    <property type="entry name" value="ATG22"/>
    <property type="match status" value="1"/>
</dbReference>
<comment type="subcellular location">
    <subcellularLocation>
        <location evidence="1 8">Vacuole membrane</location>
        <topology evidence="1 8">Multi-pass membrane protein</topology>
    </subcellularLocation>
</comment>
<dbReference type="InterPro" id="IPR036259">
    <property type="entry name" value="MFS_trans_sf"/>
</dbReference>
<name>A0A4T0X6K9_9ASCO</name>
<evidence type="ECO:0000256" key="6">
    <source>
        <dbReference type="ARBA" id="ARBA00023006"/>
    </source>
</evidence>
<dbReference type="AlphaFoldDB" id="A0A4T0X6K9"/>
<evidence type="ECO:0000256" key="1">
    <source>
        <dbReference type="ARBA" id="ARBA00004128"/>
    </source>
</evidence>
<feature type="transmembrane region" description="Helical" evidence="8">
    <location>
        <begin position="238"/>
        <end position="257"/>
    </location>
</feature>